<reference evidence="3" key="1">
    <citation type="submission" date="2018-05" db="EMBL/GenBank/DDBJ databases">
        <authorList>
            <person name="Lanie J.A."/>
            <person name="Ng W.-L."/>
            <person name="Kazmierczak K.M."/>
            <person name="Andrzejewski T.M."/>
            <person name="Davidsen T.M."/>
            <person name="Wayne K.J."/>
            <person name="Tettelin H."/>
            <person name="Glass J.I."/>
            <person name="Rusch D."/>
            <person name="Podicherti R."/>
            <person name="Tsui H.-C.T."/>
            <person name="Winkler M.E."/>
        </authorList>
    </citation>
    <scope>NUCLEOTIDE SEQUENCE</scope>
    <source>
        <strain evidence="3">KNB</strain>
    </source>
</reference>
<dbReference type="EMBL" id="LS423452">
    <property type="protein sequence ID" value="SPS04450.1"/>
    <property type="molecule type" value="Genomic_DNA"/>
</dbReference>
<dbReference type="InterPro" id="IPR005532">
    <property type="entry name" value="SUMF_dom"/>
</dbReference>
<dbReference type="Gene3D" id="3.90.1580.10">
    <property type="entry name" value="paralog of FGE (formylglycine-generating enzyme)"/>
    <property type="match status" value="1"/>
</dbReference>
<dbReference type="InterPro" id="IPR016187">
    <property type="entry name" value="CTDL_fold"/>
</dbReference>
<feature type="domain" description="Sulfatase-modifying factor enzyme-like" evidence="2">
    <location>
        <begin position="110"/>
        <end position="345"/>
    </location>
</feature>
<evidence type="ECO:0000256" key="1">
    <source>
        <dbReference type="SAM" id="Phobius"/>
    </source>
</evidence>
<keyword evidence="1" id="KW-1133">Transmembrane helix</keyword>
<evidence type="ECO:0000313" key="3">
    <source>
        <dbReference type="EMBL" id="SPS04450.1"/>
    </source>
</evidence>
<dbReference type="GO" id="GO:0120147">
    <property type="term" value="F:formylglycine-generating oxidase activity"/>
    <property type="evidence" value="ECO:0007669"/>
    <property type="project" value="TreeGrafter"/>
</dbReference>
<name>A0A2X0QRH9_9PROT</name>
<dbReference type="InterPro" id="IPR051043">
    <property type="entry name" value="Sulfatase_Mod_Factor_Kinase"/>
</dbReference>
<sequence>MTFPPSSGRNKALSEKEAALRRRYLSATLILCFVILGIGAVLLTLTQGRARMGDMRARATYDLKEEALHIRAAGEDLVLHREHEARKKQAAGYTAAEIENFLSPQQWIEIESMVMIPTGSFSMGTDMARADIQNRPKHVVQVPAFWIDKYPVTNAQYARFVAATSHRPPLHWKNGKIPEGTLLRPVTMVSWHDASAYAKWAGKRLPTEAEWEKAARGTDGRRWPWGNRMEPDRLNTYYNVGSTTDVNAYPRGASPYGVMDMAGNVNEWTSNDFAPYPGTDAPPDLFAGKIVRPTSDKEIEIIPAGRNYKVLRGGSWKGDPFSTAVFHRNFAFANFASDFFGFRCASNQQVKGHTE</sequence>
<feature type="transmembrane region" description="Helical" evidence="1">
    <location>
        <begin position="24"/>
        <end position="46"/>
    </location>
</feature>
<keyword evidence="1" id="KW-0472">Membrane</keyword>
<gene>
    <name evidence="3" type="ORF">NITFAB_0039</name>
</gene>
<keyword evidence="1" id="KW-0812">Transmembrane</keyword>
<keyword evidence="3" id="KW-0808">Transferase</keyword>
<protein>
    <submittedName>
        <fullName evidence="3">Non-specific serine/threonine protein kinase</fullName>
        <ecNumber evidence="3">2.7.11.1</ecNumber>
    </submittedName>
</protein>
<dbReference type="Pfam" id="PF03781">
    <property type="entry name" value="FGE-sulfatase"/>
    <property type="match status" value="1"/>
</dbReference>
<evidence type="ECO:0000259" key="2">
    <source>
        <dbReference type="Pfam" id="PF03781"/>
    </source>
</evidence>
<dbReference type="AlphaFoldDB" id="A0A2X0QRH9"/>
<dbReference type="InterPro" id="IPR042095">
    <property type="entry name" value="SUMF_sf"/>
</dbReference>
<dbReference type="SUPFAM" id="SSF56436">
    <property type="entry name" value="C-type lectin-like"/>
    <property type="match status" value="1"/>
</dbReference>
<organism evidence="3">
    <name type="scientific">Candidatus Nitrotoga fabula</name>
    <dbReference type="NCBI Taxonomy" id="2182327"/>
    <lineage>
        <taxon>Bacteria</taxon>
        <taxon>Pseudomonadati</taxon>
        <taxon>Pseudomonadota</taxon>
        <taxon>Betaproteobacteria</taxon>
        <taxon>Nitrosomonadales</taxon>
        <taxon>Gallionellaceae</taxon>
        <taxon>Candidatus Nitrotoga</taxon>
    </lineage>
</organism>
<dbReference type="EC" id="2.7.11.1" evidence="3"/>
<dbReference type="PANTHER" id="PTHR23150">
    <property type="entry name" value="SULFATASE MODIFYING FACTOR 1, 2"/>
    <property type="match status" value="1"/>
</dbReference>
<dbReference type="PANTHER" id="PTHR23150:SF19">
    <property type="entry name" value="FORMYLGLYCINE-GENERATING ENZYME"/>
    <property type="match status" value="1"/>
</dbReference>
<keyword evidence="3" id="KW-0418">Kinase</keyword>
<keyword evidence="3" id="KW-0723">Serine/threonine-protein kinase</keyword>
<proteinExistence type="predicted"/>
<accession>A0A2X0QRH9</accession>
<dbReference type="GO" id="GO:0004674">
    <property type="term" value="F:protein serine/threonine kinase activity"/>
    <property type="evidence" value="ECO:0007669"/>
    <property type="project" value="UniProtKB-KW"/>
</dbReference>